<dbReference type="Proteomes" id="UP000649617">
    <property type="component" value="Unassembled WGS sequence"/>
</dbReference>
<organism evidence="1 2">
    <name type="scientific">Symbiodinium pilosum</name>
    <name type="common">Dinoflagellate</name>
    <dbReference type="NCBI Taxonomy" id="2952"/>
    <lineage>
        <taxon>Eukaryota</taxon>
        <taxon>Sar</taxon>
        <taxon>Alveolata</taxon>
        <taxon>Dinophyceae</taxon>
        <taxon>Suessiales</taxon>
        <taxon>Symbiodiniaceae</taxon>
        <taxon>Symbiodinium</taxon>
    </lineage>
</organism>
<sequence>FFLPKILCQEQLPTPFDAGGEDSELDEEASCLGPAWEASVEVLECLCRCFVGLLFVEILA</sequence>
<name>A0A812VN16_SYMPI</name>
<accession>A0A812VN16</accession>
<keyword evidence="2" id="KW-1185">Reference proteome</keyword>
<dbReference type="EMBL" id="CAJNIZ010043062">
    <property type="protein sequence ID" value="CAE7648532.1"/>
    <property type="molecule type" value="Genomic_DNA"/>
</dbReference>
<feature type="non-terminal residue" evidence="1">
    <location>
        <position position="1"/>
    </location>
</feature>
<reference evidence="1" key="1">
    <citation type="submission" date="2021-02" db="EMBL/GenBank/DDBJ databases">
        <authorList>
            <person name="Dougan E. K."/>
            <person name="Rhodes N."/>
            <person name="Thang M."/>
            <person name="Chan C."/>
        </authorList>
    </citation>
    <scope>NUCLEOTIDE SEQUENCE</scope>
</reference>
<proteinExistence type="predicted"/>
<gene>
    <name evidence="1" type="ORF">SPIL2461_LOCUS17266</name>
</gene>
<comment type="caution">
    <text evidence="1">The sequence shown here is derived from an EMBL/GenBank/DDBJ whole genome shotgun (WGS) entry which is preliminary data.</text>
</comment>
<dbReference type="AlphaFoldDB" id="A0A812VN16"/>
<evidence type="ECO:0000313" key="2">
    <source>
        <dbReference type="Proteomes" id="UP000649617"/>
    </source>
</evidence>
<protein>
    <submittedName>
        <fullName evidence="1">Uncharacterized protein</fullName>
    </submittedName>
</protein>
<evidence type="ECO:0000313" key="1">
    <source>
        <dbReference type="EMBL" id="CAE7648532.1"/>
    </source>
</evidence>
<feature type="non-terminal residue" evidence="1">
    <location>
        <position position="60"/>
    </location>
</feature>